<comment type="caution">
    <text evidence="2">The sequence shown here is derived from an EMBL/GenBank/DDBJ whole genome shotgun (WGS) entry which is preliminary data.</text>
</comment>
<name>A0ABP6ULL4_9ACTN</name>
<reference evidence="3" key="1">
    <citation type="journal article" date="2019" name="Int. J. Syst. Evol. Microbiol.">
        <title>The Global Catalogue of Microorganisms (GCM) 10K type strain sequencing project: providing services to taxonomists for standard genome sequencing and annotation.</title>
        <authorList>
            <consortium name="The Broad Institute Genomics Platform"/>
            <consortium name="The Broad Institute Genome Sequencing Center for Infectious Disease"/>
            <person name="Wu L."/>
            <person name="Ma J."/>
        </authorList>
    </citation>
    <scope>NUCLEOTIDE SEQUENCE [LARGE SCALE GENOMIC DNA]</scope>
    <source>
        <strain evidence="3">JCM 17316</strain>
    </source>
</reference>
<protein>
    <submittedName>
        <fullName evidence="2">Uncharacterized protein</fullName>
    </submittedName>
</protein>
<dbReference type="EMBL" id="BAABDO010000269">
    <property type="protein sequence ID" value="GAA3510197.1"/>
    <property type="molecule type" value="Genomic_DNA"/>
</dbReference>
<feature type="compositionally biased region" description="Low complexity" evidence="1">
    <location>
        <begin position="1"/>
        <end position="15"/>
    </location>
</feature>
<gene>
    <name evidence="2" type="ORF">GCM10022416_64000</name>
</gene>
<keyword evidence="3" id="KW-1185">Reference proteome</keyword>
<evidence type="ECO:0000313" key="2">
    <source>
        <dbReference type="EMBL" id="GAA3510197.1"/>
    </source>
</evidence>
<feature type="region of interest" description="Disordered" evidence="1">
    <location>
        <begin position="1"/>
        <end position="68"/>
    </location>
</feature>
<organism evidence="2 3">
    <name type="scientific">Actinomadura keratinilytica</name>
    <dbReference type="NCBI Taxonomy" id="547461"/>
    <lineage>
        <taxon>Bacteria</taxon>
        <taxon>Bacillati</taxon>
        <taxon>Actinomycetota</taxon>
        <taxon>Actinomycetes</taxon>
        <taxon>Streptosporangiales</taxon>
        <taxon>Thermomonosporaceae</taxon>
        <taxon>Actinomadura</taxon>
    </lineage>
</organism>
<proteinExistence type="predicted"/>
<dbReference type="Proteomes" id="UP001500266">
    <property type="component" value="Unassembled WGS sequence"/>
</dbReference>
<sequence length="135" mass="13974">MRSSPTSLTSAPPLLGHMDAIPRRGLAAHPEPSLSPVRAAHPRPPAQRASSPPRQDRGHLPSDSIIATRSAQDPALLADHAETLDALAAWTGIHRDKIGIYGSAMYKQAAARAAPALHVECGGTAAGASSSPRCP</sequence>
<accession>A0ABP6ULL4</accession>
<evidence type="ECO:0000256" key="1">
    <source>
        <dbReference type="SAM" id="MobiDB-lite"/>
    </source>
</evidence>
<evidence type="ECO:0000313" key="3">
    <source>
        <dbReference type="Proteomes" id="UP001500266"/>
    </source>
</evidence>